<evidence type="ECO:0000313" key="2">
    <source>
        <dbReference type="EMBL" id="CAA7258459.1"/>
    </source>
</evidence>
<comment type="caution">
    <text evidence="2">The sequence shown here is derived from an EMBL/GenBank/DDBJ whole genome shotgun (WGS) entry which is preliminary data.</text>
</comment>
<feature type="compositionally biased region" description="Basic residues" evidence="1">
    <location>
        <begin position="37"/>
        <end position="46"/>
    </location>
</feature>
<feature type="compositionally biased region" description="Polar residues" evidence="1">
    <location>
        <begin position="1"/>
        <end position="11"/>
    </location>
</feature>
<dbReference type="AlphaFoldDB" id="A0A8S0WBW3"/>
<dbReference type="Proteomes" id="UP000467700">
    <property type="component" value="Unassembled WGS sequence"/>
</dbReference>
<evidence type="ECO:0000256" key="1">
    <source>
        <dbReference type="SAM" id="MobiDB-lite"/>
    </source>
</evidence>
<feature type="region of interest" description="Disordered" evidence="1">
    <location>
        <begin position="156"/>
        <end position="180"/>
    </location>
</feature>
<feature type="region of interest" description="Disordered" evidence="1">
    <location>
        <begin position="1"/>
        <end position="47"/>
    </location>
</feature>
<organism evidence="2 3">
    <name type="scientific">Cyclocybe aegerita</name>
    <name type="common">Black poplar mushroom</name>
    <name type="synonym">Agrocybe aegerita</name>
    <dbReference type="NCBI Taxonomy" id="1973307"/>
    <lineage>
        <taxon>Eukaryota</taxon>
        <taxon>Fungi</taxon>
        <taxon>Dikarya</taxon>
        <taxon>Basidiomycota</taxon>
        <taxon>Agaricomycotina</taxon>
        <taxon>Agaricomycetes</taxon>
        <taxon>Agaricomycetidae</taxon>
        <taxon>Agaricales</taxon>
        <taxon>Agaricineae</taxon>
        <taxon>Bolbitiaceae</taxon>
        <taxon>Cyclocybe</taxon>
    </lineage>
</organism>
<feature type="region of interest" description="Disordered" evidence="1">
    <location>
        <begin position="203"/>
        <end position="250"/>
    </location>
</feature>
<keyword evidence="3" id="KW-1185">Reference proteome</keyword>
<gene>
    <name evidence="2" type="ORF">AAE3_LOCUS1022</name>
</gene>
<proteinExistence type="predicted"/>
<reference evidence="2 3" key="1">
    <citation type="submission" date="2020-01" db="EMBL/GenBank/DDBJ databases">
        <authorList>
            <person name="Gupta K D."/>
        </authorList>
    </citation>
    <scope>NUCLEOTIDE SEQUENCE [LARGE SCALE GENOMIC DNA]</scope>
</reference>
<sequence length="352" mass="39318">MAPTPGSSQPGSPDAGILVQERQPATVVEPKPSTSSSKRKYAKGKKKPDNISHFVNYINVRYDTYIKAILCQKSRELWEFSLRSPKDACDRCKTQGLECLPDETCHWRCKVCRTGSRKSCSWKTDFILMFTGRDFGLPLDEARDWYSSVDHPQLKPSPHALAKLDKARPPPKPYPRTDGPVDPWLRFHEIGLRAPILVVNDSEFEGTEEPPEKRPRLLPTESEEEKETLYQEPEAPSSEPGPRSTTPQPLAFPAANVAFSLVSLRRASPSPPSTPAHLAPTVGPYSNQSSAGGFEGDYPIECALLEHRFRATEIQKETSFHRGFFVRSFVQSGSPISKACRIAFALNDKQHS</sequence>
<evidence type="ECO:0000313" key="3">
    <source>
        <dbReference type="Proteomes" id="UP000467700"/>
    </source>
</evidence>
<name>A0A8S0WBW3_CYCAE</name>
<dbReference type="EMBL" id="CACVBS010000002">
    <property type="protein sequence ID" value="CAA7258459.1"/>
    <property type="molecule type" value="Genomic_DNA"/>
</dbReference>
<accession>A0A8S0WBW3</accession>
<protein>
    <submittedName>
        <fullName evidence="2">Uncharacterized protein</fullName>
    </submittedName>
</protein>